<dbReference type="GO" id="GO:0016747">
    <property type="term" value="F:acyltransferase activity, transferring groups other than amino-acyl groups"/>
    <property type="evidence" value="ECO:0007669"/>
    <property type="project" value="InterPro"/>
</dbReference>
<dbReference type="PANTHER" id="PTHR43877">
    <property type="entry name" value="AMINOALKYLPHOSPHONATE N-ACETYLTRANSFERASE-RELATED-RELATED"/>
    <property type="match status" value="1"/>
</dbReference>
<dbReference type="Pfam" id="PF00583">
    <property type="entry name" value="Acetyltransf_1"/>
    <property type="match status" value="1"/>
</dbReference>
<dbReference type="InterPro" id="IPR000182">
    <property type="entry name" value="GNAT_dom"/>
</dbReference>
<evidence type="ECO:0000259" key="3">
    <source>
        <dbReference type="PROSITE" id="PS51186"/>
    </source>
</evidence>
<dbReference type="Proteomes" id="UP000183371">
    <property type="component" value="Unassembled WGS sequence"/>
</dbReference>
<keyword evidence="5" id="KW-1185">Reference proteome</keyword>
<feature type="domain" description="N-acetyltransferase" evidence="3">
    <location>
        <begin position="1"/>
        <end position="137"/>
    </location>
</feature>
<evidence type="ECO:0000313" key="4">
    <source>
        <dbReference type="EMBL" id="SFU01722.1"/>
    </source>
</evidence>
<evidence type="ECO:0000256" key="1">
    <source>
        <dbReference type="ARBA" id="ARBA00022679"/>
    </source>
</evidence>
<dbReference type="Gene3D" id="3.40.630.30">
    <property type="match status" value="1"/>
</dbReference>
<proteinExistence type="predicted"/>
<dbReference type="EMBL" id="FPBD01000006">
    <property type="protein sequence ID" value="SFU01722.1"/>
    <property type="molecule type" value="Genomic_DNA"/>
</dbReference>
<evidence type="ECO:0000256" key="2">
    <source>
        <dbReference type="ARBA" id="ARBA00023315"/>
    </source>
</evidence>
<gene>
    <name evidence="4" type="ORF">SAMN05444141_106292</name>
</gene>
<accession>A0A1I7CQJ2</accession>
<keyword evidence="1" id="KW-0808">Transferase</keyword>
<reference evidence="5" key="1">
    <citation type="submission" date="2016-10" db="EMBL/GenBank/DDBJ databases">
        <authorList>
            <person name="Varghese N."/>
            <person name="Submissions S."/>
        </authorList>
    </citation>
    <scope>NUCLEOTIDE SEQUENCE [LARGE SCALE GENOMIC DNA]</scope>
    <source>
        <strain evidence="5">DSM 17465</strain>
    </source>
</reference>
<dbReference type="SUPFAM" id="SSF55729">
    <property type="entry name" value="Acyl-CoA N-acyltransferases (Nat)"/>
    <property type="match status" value="1"/>
</dbReference>
<protein>
    <recommendedName>
        <fullName evidence="3">N-acetyltransferase domain-containing protein</fullName>
    </recommendedName>
</protein>
<evidence type="ECO:0000313" key="5">
    <source>
        <dbReference type="Proteomes" id="UP000183371"/>
    </source>
</evidence>
<dbReference type="AlphaFoldDB" id="A0A1I7CQJ2"/>
<dbReference type="InterPro" id="IPR050832">
    <property type="entry name" value="Bact_Acetyltransf"/>
</dbReference>
<sequence length="137" mass="15277">MICREMRLSDQDAVIALWKAAGVFREWNDPVRDIAKALEGEHSTVLVGELDGMIVASIMCGEDGHRGWFYYVSTHPDHQGKGLGKAITAAAENWLRERGIWKVNLLVRGGNSQVASFYEAQGYKNTQSICLQKVIEP</sequence>
<dbReference type="RefSeq" id="WP_083417156.1">
    <property type="nucleotide sequence ID" value="NZ_FPBD01000006.1"/>
</dbReference>
<organism evidence="4 5">
    <name type="scientific">Pseudovibrio denitrificans</name>
    <dbReference type="NCBI Taxonomy" id="258256"/>
    <lineage>
        <taxon>Bacteria</taxon>
        <taxon>Pseudomonadati</taxon>
        <taxon>Pseudomonadota</taxon>
        <taxon>Alphaproteobacteria</taxon>
        <taxon>Hyphomicrobiales</taxon>
        <taxon>Stappiaceae</taxon>
        <taxon>Pseudovibrio</taxon>
    </lineage>
</organism>
<name>A0A1I7CQJ2_9HYPH</name>
<dbReference type="CDD" id="cd04301">
    <property type="entry name" value="NAT_SF"/>
    <property type="match status" value="1"/>
</dbReference>
<dbReference type="NCBIfam" id="NF002959">
    <property type="entry name" value="PRK03624.1"/>
    <property type="match status" value="1"/>
</dbReference>
<keyword evidence="2" id="KW-0012">Acyltransferase</keyword>
<dbReference type="InterPro" id="IPR016181">
    <property type="entry name" value="Acyl_CoA_acyltransferase"/>
</dbReference>
<dbReference type="PROSITE" id="PS51186">
    <property type="entry name" value="GNAT"/>
    <property type="match status" value="1"/>
</dbReference>